<proteinExistence type="predicted"/>
<name>A0A848NE75_9BURK</name>
<organism evidence="1 2">
    <name type="scientific">Achromobacter ruhlandii</name>
    <dbReference type="NCBI Taxonomy" id="72557"/>
    <lineage>
        <taxon>Bacteria</taxon>
        <taxon>Pseudomonadati</taxon>
        <taxon>Pseudomonadota</taxon>
        <taxon>Betaproteobacteria</taxon>
        <taxon>Burkholderiales</taxon>
        <taxon>Alcaligenaceae</taxon>
        <taxon>Achromobacter</taxon>
    </lineage>
</organism>
<evidence type="ECO:0000313" key="2">
    <source>
        <dbReference type="Proteomes" id="UP000542405"/>
    </source>
</evidence>
<sequence length="79" mass="8801">MQEVQLDLQELSRLMGLIEIDGAAKQWTVPGYKEGAPVEVPFNAIETPEGQVHTLLRLLRRGIAPEMIRAFAMKAGIQE</sequence>
<dbReference type="EMBL" id="JABBZE010000024">
    <property type="protein sequence ID" value="NMU89200.1"/>
    <property type="molecule type" value="Genomic_DNA"/>
</dbReference>
<gene>
    <name evidence="1" type="ORF">HGQ98_04810</name>
</gene>
<accession>A0A848NE75</accession>
<reference evidence="1 2" key="1">
    <citation type="submission" date="2020-04" db="EMBL/GenBank/DDBJ databases">
        <title>Achromobacter ruhlandii genome sequencing and assembly.</title>
        <authorList>
            <person name="Martins R.C.R."/>
            <person name="Perdigao-Neto L.V."/>
            <person name="Levin A.S.S."/>
            <person name="Costa S.F."/>
        </authorList>
    </citation>
    <scope>NUCLEOTIDE SEQUENCE [LARGE SCALE GENOMIC DNA]</scope>
    <source>
        <strain evidence="1 2">9035ralo</strain>
    </source>
</reference>
<evidence type="ECO:0000313" key="1">
    <source>
        <dbReference type="EMBL" id="NMU89200.1"/>
    </source>
</evidence>
<dbReference type="RefSeq" id="WP_169535984.1">
    <property type="nucleotide sequence ID" value="NZ_JABBZE010000024.1"/>
</dbReference>
<dbReference type="AlphaFoldDB" id="A0A848NE75"/>
<dbReference type="Proteomes" id="UP000542405">
    <property type="component" value="Unassembled WGS sequence"/>
</dbReference>
<protein>
    <submittedName>
        <fullName evidence="1">Uncharacterized protein</fullName>
    </submittedName>
</protein>
<comment type="caution">
    <text evidence="1">The sequence shown here is derived from an EMBL/GenBank/DDBJ whole genome shotgun (WGS) entry which is preliminary data.</text>
</comment>